<name>A0A3N0VLS4_9GAMM</name>
<dbReference type="InterPro" id="IPR050678">
    <property type="entry name" value="DNA_Partitioning_ATPase"/>
</dbReference>
<dbReference type="Proteomes" id="UP000282106">
    <property type="component" value="Unassembled WGS sequence"/>
</dbReference>
<dbReference type="RefSeq" id="WP_123210550.1">
    <property type="nucleotide sequence ID" value="NZ_RJVO01000001.1"/>
</dbReference>
<reference evidence="2 3" key="1">
    <citation type="submission" date="2018-10" db="EMBL/GenBank/DDBJ databases">
        <authorList>
            <person name="Chen W.-M."/>
        </authorList>
    </citation>
    <scope>NUCLEOTIDE SEQUENCE [LARGE SCALE GENOMIC DNA]</scope>
    <source>
        <strain evidence="2 3">THS-13</strain>
    </source>
</reference>
<dbReference type="Gene3D" id="3.40.50.300">
    <property type="entry name" value="P-loop containing nucleotide triphosphate hydrolases"/>
    <property type="match status" value="1"/>
</dbReference>
<evidence type="ECO:0000313" key="3">
    <source>
        <dbReference type="Proteomes" id="UP000282106"/>
    </source>
</evidence>
<dbReference type="InParanoid" id="A0A3N0VLS4"/>
<dbReference type="PANTHER" id="PTHR13696:SF52">
    <property type="entry name" value="PARA FAMILY PROTEIN CT_582"/>
    <property type="match status" value="1"/>
</dbReference>
<dbReference type="SUPFAM" id="SSF52540">
    <property type="entry name" value="P-loop containing nucleoside triphosphate hydrolases"/>
    <property type="match status" value="1"/>
</dbReference>
<accession>A0A3N0VLS4</accession>
<dbReference type="AlphaFoldDB" id="A0A3N0VLS4"/>
<organism evidence="2 3">
    <name type="scientific">Stagnimonas aquatica</name>
    <dbReference type="NCBI Taxonomy" id="2689987"/>
    <lineage>
        <taxon>Bacteria</taxon>
        <taxon>Pseudomonadati</taxon>
        <taxon>Pseudomonadota</taxon>
        <taxon>Gammaproteobacteria</taxon>
        <taxon>Nevskiales</taxon>
        <taxon>Nevskiaceae</taxon>
        <taxon>Stagnimonas</taxon>
    </lineage>
</organism>
<keyword evidence="3" id="KW-1185">Reference proteome</keyword>
<evidence type="ECO:0000313" key="2">
    <source>
        <dbReference type="EMBL" id="ROH93695.1"/>
    </source>
</evidence>
<comment type="caution">
    <text evidence="2">The sequence shown here is derived from an EMBL/GenBank/DDBJ whole genome shotgun (WGS) entry which is preliminary data.</text>
</comment>
<dbReference type="CDD" id="cd02042">
    <property type="entry name" value="ParAB_family"/>
    <property type="match status" value="1"/>
</dbReference>
<proteinExistence type="predicted"/>
<gene>
    <name evidence="2" type="ORF">ED208_04005</name>
</gene>
<evidence type="ECO:0000259" key="1">
    <source>
        <dbReference type="Pfam" id="PF13614"/>
    </source>
</evidence>
<sequence>MKTVALYHLKGGVGKTAAAVNLATLAARSGLPTLLWDLDPQGAASWTLRAEAPEAAKPKSLWTGGAPIGQWVQETAWPNLSLIPADLASRHLDTWLRKDGRDTLATLLEPLSESYSLCVLDCPPSLSHLADNIFAAADRVLVPTVPTHLSLRALKQVLDYFAEHDFPKAKLRGFWSLADRRRGLHRALIEQPPKAMPRPYKAVIPYASGVEKMGEHRAPIEDYASSHPAAEAYRLLWKELKADLKP</sequence>
<dbReference type="PANTHER" id="PTHR13696">
    <property type="entry name" value="P-LOOP CONTAINING NUCLEOSIDE TRIPHOSPHATE HYDROLASE"/>
    <property type="match status" value="1"/>
</dbReference>
<protein>
    <submittedName>
        <fullName evidence="2">ParA family protein</fullName>
    </submittedName>
</protein>
<dbReference type="InterPro" id="IPR025669">
    <property type="entry name" value="AAA_dom"/>
</dbReference>
<dbReference type="EMBL" id="RJVO01000001">
    <property type="protein sequence ID" value="ROH93695.1"/>
    <property type="molecule type" value="Genomic_DNA"/>
</dbReference>
<dbReference type="InterPro" id="IPR027417">
    <property type="entry name" value="P-loop_NTPase"/>
</dbReference>
<dbReference type="Pfam" id="PF13614">
    <property type="entry name" value="AAA_31"/>
    <property type="match status" value="1"/>
</dbReference>
<feature type="domain" description="AAA" evidence="1">
    <location>
        <begin position="1"/>
        <end position="161"/>
    </location>
</feature>